<dbReference type="PANTHER" id="PTHR12227:SF0">
    <property type="entry name" value="GLYCERATE KINASE"/>
    <property type="match status" value="1"/>
</dbReference>
<dbReference type="PANTHER" id="PTHR12227">
    <property type="entry name" value="GLYCERATE KINASE"/>
    <property type="match status" value="1"/>
</dbReference>
<proteinExistence type="predicted"/>
<keyword evidence="3" id="KW-0418">Kinase</keyword>
<accession>A0ABN6STA5</accession>
<name>A0ABN6STA5_9CREN</name>
<evidence type="ECO:0000313" key="3">
    <source>
        <dbReference type="EMBL" id="BDR92954.1"/>
    </source>
</evidence>
<protein>
    <submittedName>
        <fullName evidence="3">Glycerate kinase</fullName>
    </submittedName>
</protein>
<sequence length="437" mass="46576">MVFPVFSGDVLSDLLGVILKFSDLYLRASRAISINNGKVRIMDHEVDDFYVIAIGKGSIGMARAIEDMAYDKIIDGIAVVPKGTPGNLRKIRILESTHPLPTEASINAGMKILDLVSNVGSGDYVLFLISGGGSALVEVPIKGLSLEDIEKVNNLLLRSGATIHEINTVRKHLSMTKGGRLAREVVRRGGKVITLIASDVPGDDPATVASGPTVPDPTTYGDAIAILRNRGLWDKVPSAVKDTLEQGLKGLIEETPKELTNTWSYVIASNMDVLTDIANYTRSLGMESLILTSRMDGEAREVGRYLASIALEARFRGVPIRRGLILSGGEPTVTVVGNGRGGRTTEMCTGFALSVRGIDGISMLSVATDGIDGNMDAAGCVADGRLIEDAMKSGIDPIGELRSNNTAVIFERTNTIIRTGWTGSNLNIVTVIFVSGH</sequence>
<evidence type="ECO:0000259" key="1">
    <source>
        <dbReference type="Pfam" id="PF05161"/>
    </source>
</evidence>
<dbReference type="Gene3D" id="3.40.1480.10">
    <property type="entry name" value="MOFRL domain"/>
    <property type="match status" value="1"/>
</dbReference>
<dbReference type="Pfam" id="PF05161">
    <property type="entry name" value="MOFRL"/>
    <property type="match status" value="1"/>
</dbReference>
<evidence type="ECO:0000313" key="4">
    <source>
        <dbReference type="Proteomes" id="UP001060771"/>
    </source>
</evidence>
<dbReference type="RefSeq" id="WP_188603885.1">
    <property type="nucleotide sequence ID" value="NZ_AP026830.1"/>
</dbReference>
<keyword evidence="3" id="KW-0808">Transferase</keyword>
<reference evidence="4" key="1">
    <citation type="submission" date="2022-09" db="EMBL/GenBank/DDBJ databases">
        <title>Complete genome sequence of Vulcanisaeta souniana.</title>
        <authorList>
            <person name="Kato S."/>
            <person name="Itoh T."/>
            <person name="Ohkuma M."/>
        </authorList>
    </citation>
    <scope>NUCLEOTIDE SEQUENCE [LARGE SCALE GENOMIC DNA]</scope>
    <source>
        <strain evidence="4">JCM 11219</strain>
    </source>
</reference>
<dbReference type="Proteomes" id="UP001060771">
    <property type="component" value="Chromosome"/>
</dbReference>
<dbReference type="InterPro" id="IPR025286">
    <property type="entry name" value="MOFRL_assoc_dom"/>
</dbReference>
<dbReference type="Gene3D" id="3.40.50.10180">
    <property type="entry name" value="Glycerate kinase, MOFRL-like N-terminal domain"/>
    <property type="match status" value="1"/>
</dbReference>
<dbReference type="Pfam" id="PF13660">
    <property type="entry name" value="DUF4147"/>
    <property type="match status" value="1"/>
</dbReference>
<feature type="domain" description="MOFRL-associated" evidence="2">
    <location>
        <begin position="41"/>
        <end position="245"/>
    </location>
</feature>
<dbReference type="GO" id="GO:0016301">
    <property type="term" value="F:kinase activity"/>
    <property type="evidence" value="ECO:0007669"/>
    <property type="project" value="UniProtKB-KW"/>
</dbReference>
<dbReference type="SUPFAM" id="SSF82544">
    <property type="entry name" value="GckA/TtuD-like"/>
    <property type="match status" value="1"/>
</dbReference>
<dbReference type="GeneID" id="76207589"/>
<dbReference type="EMBL" id="AP026830">
    <property type="protein sequence ID" value="BDR92954.1"/>
    <property type="molecule type" value="Genomic_DNA"/>
</dbReference>
<dbReference type="InterPro" id="IPR007835">
    <property type="entry name" value="MOFRL"/>
</dbReference>
<feature type="domain" description="MOFRL" evidence="1">
    <location>
        <begin position="324"/>
        <end position="427"/>
    </location>
</feature>
<dbReference type="InterPro" id="IPR038614">
    <property type="entry name" value="GK_N_sf"/>
</dbReference>
<organism evidence="3 4">
    <name type="scientific">Vulcanisaeta souniana JCM 11219</name>
    <dbReference type="NCBI Taxonomy" id="1293586"/>
    <lineage>
        <taxon>Archaea</taxon>
        <taxon>Thermoproteota</taxon>
        <taxon>Thermoprotei</taxon>
        <taxon>Thermoproteales</taxon>
        <taxon>Thermoproteaceae</taxon>
        <taxon>Vulcanisaeta</taxon>
    </lineage>
</organism>
<dbReference type="InterPro" id="IPR039760">
    <property type="entry name" value="MOFRL_protein"/>
</dbReference>
<gene>
    <name evidence="3" type="ORF">Vsou_20470</name>
</gene>
<evidence type="ECO:0000259" key="2">
    <source>
        <dbReference type="Pfam" id="PF13660"/>
    </source>
</evidence>
<dbReference type="InterPro" id="IPR037035">
    <property type="entry name" value="GK-like_C_sf"/>
</dbReference>
<keyword evidence="4" id="KW-1185">Reference proteome</keyword>